<evidence type="ECO:0000313" key="1">
    <source>
        <dbReference type="EMBL" id="QDT12633.1"/>
    </source>
</evidence>
<accession>A0A517NZU1</accession>
<evidence type="ECO:0000313" key="2">
    <source>
        <dbReference type="Proteomes" id="UP000319817"/>
    </source>
</evidence>
<proteinExistence type="predicted"/>
<gene>
    <name evidence="1" type="ORF">K239x_46440</name>
</gene>
<dbReference type="Proteomes" id="UP000319817">
    <property type="component" value="Chromosome"/>
</dbReference>
<dbReference type="EMBL" id="CP036526">
    <property type="protein sequence ID" value="QDT12633.1"/>
    <property type="molecule type" value="Genomic_DNA"/>
</dbReference>
<protein>
    <submittedName>
        <fullName evidence="1">Uncharacterized protein</fullName>
    </submittedName>
</protein>
<organism evidence="1 2">
    <name type="scientific">Stieleria marina</name>
    <dbReference type="NCBI Taxonomy" id="1930275"/>
    <lineage>
        <taxon>Bacteria</taxon>
        <taxon>Pseudomonadati</taxon>
        <taxon>Planctomycetota</taxon>
        <taxon>Planctomycetia</taxon>
        <taxon>Pirellulales</taxon>
        <taxon>Pirellulaceae</taxon>
        <taxon>Stieleria</taxon>
    </lineage>
</organism>
<dbReference type="AlphaFoldDB" id="A0A517NZU1"/>
<name>A0A517NZU1_9BACT</name>
<sequence length="89" mass="10086">MQSRSDLKNRLAHSRMACWDWLPLSESVSAHDTPQSLPKTLCFPYSYNQTKLIESKWMQAGESGQILRAFASGRETRAGRTSLGAKWLN</sequence>
<reference evidence="1 2" key="1">
    <citation type="submission" date="2019-02" db="EMBL/GenBank/DDBJ databases">
        <title>Deep-cultivation of Planctomycetes and their phenomic and genomic characterization uncovers novel biology.</title>
        <authorList>
            <person name="Wiegand S."/>
            <person name="Jogler M."/>
            <person name="Boedeker C."/>
            <person name="Pinto D."/>
            <person name="Vollmers J."/>
            <person name="Rivas-Marin E."/>
            <person name="Kohn T."/>
            <person name="Peeters S.H."/>
            <person name="Heuer A."/>
            <person name="Rast P."/>
            <person name="Oberbeckmann S."/>
            <person name="Bunk B."/>
            <person name="Jeske O."/>
            <person name="Meyerdierks A."/>
            <person name="Storesund J.E."/>
            <person name="Kallscheuer N."/>
            <person name="Luecker S."/>
            <person name="Lage O.M."/>
            <person name="Pohl T."/>
            <person name="Merkel B.J."/>
            <person name="Hornburger P."/>
            <person name="Mueller R.-W."/>
            <person name="Bruemmer F."/>
            <person name="Labrenz M."/>
            <person name="Spormann A.M."/>
            <person name="Op den Camp H."/>
            <person name="Overmann J."/>
            <person name="Amann R."/>
            <person name="Jetten M.S.M."/>
            <person name="Mascher T."/>
            <person name="Medema M.H."/>
            <person name="Devos D.P."/>
            <person name="Kaster A.-K."/>
            <person name="Ovreas L."/>
            <person name="Rohde M."/>
            <person name="Galperin M.Y."/>
            <person name="Jogler C."/>
        </authorList>
    </citation>
    <scope>NUCLEOTIDE SEQUENCE [LARGE SCALE GENOMIC DNA]</scope>
    <source>
        <strain evidence="1 2">K23_9</strain>
    </source>
</reference>
<keyword evidence="2" id="KW-1185">Reference proteome</keyword>